<dbReference type="eggNOG" id="COG0110">
    <property type="taxonomic scope" value="Bacteria"/>
</dbReference>
<evidence type="ECO:0000256" key="2">
    <source>
        <dbReference type="ARBA" id="ARBA00022737"/>
    </source>
</evidence>
<proteinExistence type="predicted"/>
<dbReference type="GO" id="GO:0016740">
    <property type="term" value="F:transferase activity"/>
    <property type="evidence" value="ECO:0007669"/>
    <property type="project" value="UniProtKB-KW"/>
</dbReference>
<dbReference type="InterPro" id="IPR011004">
    <property type="entry name" value="Trimer_LpxA-like_sf"/>
</dbReference>
<keyword evidence="4" id="KW-1185">Reference proteome</keyword>
<dbReference type="STRING" id="1184609.KILIM_099_00010"/>
<keyword evidence="2" id="KW-0677">Repeat</keyword>
<evidence type="ECO:0000313" key="3">
    <source>
        <dbReference type="EMBL" id="GAB98077.1"/>
    </source>
</evidence>
<dbReference type="SUPFAM" id="SSF51161">
    <property type="entry name" value="Trimeric LpxA-like enzymes"/>
    <property type="match status" value="1"/>
</dbReference>
<name>K6X128_9MICO</name>
<protein>
    <recommendedName>
        <fullName evidence="5">Acyltransferase</fullName>
    </recommendedName>
</protein>
<dbReference type="PANTHER" id="PTHR23416:SF78">
    <property type="entry name" value="LIPOPOLYSACCHARIDE BIOSYNTHESIS O-ACETYL TRANSFERASE WBBJ-RELATED"/>
    <property type="match status" value="1"/>
</dbReference>
<dbReference type="PROSITE" id="PS00101">
    <property type="entry name" value="HEXAPEP_TRANSFERASES"/>
    <property type="match status" value="1"/>
</dbReference>
<dbReference type="RefSeq" id="WP_006594609.1">
    <property type="nucleotide sequence ID" value="NZ_BAHD01000099.1"/>
</dbReference>
<dbReference type="InterPro" id="IPR018357">
    <property type="entry name" value="Hexapep_transf_CS"/>
</dbReference>
<dbReference type="Gene3D" id="2.160.10.10">
    <property type="entry name" value="Hexapeptide repeat proteins"/>
    <property type="match status" value="1"/>
</dbReference>
<evidence type="ECO:0000256" key="1">
    <source>
        <dbReference type="ARBA" id="ARBA00022679"/>
    </source>
</evidence>
<evidence type="ECO:0008006" key="5">
    <source>
        <dbReference type="Google" id="ProtNLM"/>
    </source>
</evidence>
<keyword evidence="1" id="KW-0808">Transferase</keyword>
<dbReference type="InterPro" id="IPR051159">
    <property type="entry name" value="Hexapeptide_acetyltransf"/>
</dbReference>
<dbReference type="AlphaFoldDB" id="K6X128"/>
<evidence type="ECO:0000313" key="4">
    <source>
        <dbReference type="Proteomes" id="UP000008366"/>
    </source>
</evidence>
<gene>
    <name evidence="3" type="ORF">KILIM_099_00010</name>
</gene>
<comment type="caution">
    <text evidence="3">The sequence shown here is derived from an EMBL/GenBank/DDBJ whole genome shotgun (WGS) entry which is preliminary data.</text>
</comment>
<dbReference type="Proteomes" id="UP000008366">
    <property type="component" value="Unassembled WGS sequence"/>
</dbReference>
<sequence length="185" mass="19026">MPLKDLVRGLRDGPLARERWRRAHREAWITSEVLFRGDPARARLGAAVAIKGPTVIAVTDGPGAQEARLEIGPRTYIGEFNNIRCAGAPILIGADCLISQHVTIVGTNHGVAPGSLIVDQPWTGSGVVVGDDVWVGAGAVLLPGARIGAGAVVAANAVVRGSVAPGCIVGGVPARVIGRREVTAT</sequence>
<organism evidence="3 4">
    <name type="scientific">Kineosphaera limosa NBRC 100340</name>
    <dbReference type="NCBI Taxonomy" id="1184609"/>
    <lineage>
        <taxon>Bacteria</taxon>
        <taxon>Bacillati</taxon>
        <taxon>Actinomycetota</taxon>
        <taxon>Actinomycetes</taxon>
        <taxon>Micrococcales</taxon>
        <taxon>Dermatophilaceae</taxon>
        <taxon>Kineosphaera</taxon>
    </lineage>
</organism>
<reference evidence="3 4" key="1">
    <citation type="submission" date="2012-08" db="EMBL/GenBank/DDBJ databases">
        <title>Whole genome shotgun sequence of Kineosphaera limosa NBRC 100340.</title>
        <authorList>
            <person name="Yoshida I."/>
            <person name="Isaki S."/>
            <person name="Hosoyama A."/>
            <person name="Tsuchikane K."/>
            <person name="Katsumata H."/>
            <person name="Ando Y."/>
            <person name="Ohji S."/>
            <person name="Hamada M."/>
            <person name="Tamura T."/>
            <person name="Yamazoe A."/>
            <person name="Yamazaki S."/>
            <person name="Fujita N."/>
        </authorList>
    </citation>
    <scope>NUCLEOTIDE SEQUENCE [LARGE SCALE GENOMIC DNA]</scope>
    <source>
        <strain evidence="3 4">NBRC 100340</strain>
    </source>
</reference>
<dbReference type="PANTHER" id="PTHR23416">
    <property type="entry name" value="SIALIC ACID SYNTHASE-RELATED"/>
    <property type="match status" value="1"/>
</dbReference>
<dbReference type="EMBL" id="BAHD01000099">
    <property type="protein sequence ID" value="GAB98077.1"/>
    <property type="molecule type" value="Genomic_DNA"/>
</dbReference>
<accession>K6X128</accession>
<dbReference type="InterPro" id="IPR001451">
    <property type="entry name" value="Hexapep"/>
</dbReference>
<dbReference type="OrthoDB" id="2643438at2"/>
<dbReference type="Pfam" id="PF00132">
    <property type="entry name" value="Hexapep"/>
    <property type="match status" value="1"/>
</dbReference>